<accession>A0AAD4CWA9</accession>
<dbReference type="AlphaFoldDB" id="A0AAD4CWA9"/>
<reference evidence="10" key="2">
    <citation type="submission" date="2020-02" db="EMBL/GenBank/DDBJ databases">
        <authorList>
            <person name="Gilchrist C.L.M."/>
            <person name="Chooi Y.-H."/>
        </authorList>
    </citation>
    <scope>NUCLEOTIDE SEQUENCE</scope>
    <source>
        <strain evidence="10">MST-FP2251</strain>
    </source>
</reference>
<dbReference type="InterPro" id="IPR006806">
    <property type="entry name" value="NDUFA5"/>
</dbReference>
<evidence type="ECO:0000313" key="11">
    <source>
        <dbReference type="Proteomes" id="UP001194746"/>
    </source>
</evidence>
<evidence type="ECO:0000256" key="9">
    <source>
        <dbReference type="SAM" id="MobiDB-lite"/>
    </source>
</evidence>
<protein>
    <recommendedName>
        <fullName evidence="12">NADH-ubiquinone oxidoreductase 299 kDa subunit</fullName>
    </recommendedName>
</protein>
<keyword evidence="11" id="KW-1185">Reference proteome</keyword>
<evidence type="ECO:0000313" key="10">
    <source>
        <dbReference type="EMBL" id="KAF9893899.1"/>
    </source>
</evidence>
<comment type="subcellular location">
    <subcellularLocation>
        <location evidence="1">Mitochondrion inner membrane</location>
        <topology evidence="1">Peripheral membrane protein</topology>
        <orientation evidence="1">Matrix side</orientation>
    </subcellularLocation>
</comment>
<proteinExistence type="inferred from homology"/>
<keyword evidence="4" id="KW-0679">Respiratory chain</keyword>
<evidence type="ECO:0008006" key="12">
    <source>
        <dbReference type="Google" id="ProtNLM"/>
    </source>
</evidence>
<keyword evidence="8" id="KW-0472">Membrane</keyword>
<evidence type="ECO:0000256" key="6">
    <source>
        <dbReference type="ARBA" id="ARBA00022982"/>
    </source>
</evidence>
<evidence type="ECO:0000256" key="4">
    <source>
        <dbReference type="ARBA" id="ARBA00022660"/>
    </source>
</evidence>
<dbReference type="GO" id="GO:0022904">
    <property type="term" value="P:respiratory electron transport chain"/>
    <property type="evidence" value="ECO:0007669"/>
    <property type="project" value="InterPro"/>
</dbReference>
<dbReference type="PANTHER" id="PTHR12653:SF0">
    <property type="entry name" value="NADH DEHYDROGENASE [UBIQUINONE] 1 ALPHA SUBCOMPLEX SUBUNIT 5"/>
    <property type="match status" value="1"/>
</dbReference>
<feature type="region of interest" description="Disordered" evidence="9">
    <location>
        <begin position="104"/>
        <end position="147"/>
    </location>
</feature>
<name>A0AAD4CWA9_ASPNN</name>
<gene>
    <name evidence="10" type="ORF">FE257_010069</name>
</gene>
<dbReference type="PANTHER" id="PTHR12653">
    <property type="entry name" value="NADH-UBIQUINONE OXIDOREDUCTASE 13 KD-B SUBUNIT"/>
    <property type="match status" value="1"/>
</dbReference>
<evidence type="ECO:0000256" key="1">
    <source>
        <dbReference type="ARBA" id="ARBA00004443"/>
    </source>
</evidence>
<evidence type="ECO:0000256" key="3">
    <source>
        <dbReference type="ARBA" id="ARBA00022448"/>
    </source>
</evidence>
<feature type="compositionally biased region" description="Basic and acidic residues" evidence="9">
    <location>
        <begin position="113"/>
        <end position="125"/>
    </location>
</feature>
<evidence type="ECO:0000256" key="7">
    <source>
        <dbReference type="ARBA" id="ARBA00023128"/>
    </source>
</evidence>
<dbReference type="GO" id="GO:0005743">
    <property type="term" value="C:mitochondrial inner membrane"/>
    <property type="evidence" value="ECO:0007669"/>
    <property type="project" value="UniProtKB-SubCell"/>
</dbReference>
<comment type="caution">
    <text evidence="10">The sequence shown here is derived from an EMBL/GenBank/DDBJ whole genome shotgun (WGS) entry which is preliminary data.</text>
</comment>
<keyword evidence="3" id="KW-0813">Transport</keyword>
<reference evidence="10" key="1">
    <citation type="journal article" date="2019" name="Beilstein J. Org. Chem.">
        <title>Nanangenines: drimane sesquiterpenoids as the dominant metabolite cohort of a novel Australian fungus, Aspergillus nanangensis.</title>
        <authorList>
            <person name="Lacey H.J."/>
            <person name="Gilchrist C.L.M."/>
            <person name="Crombie A."/>
            <person name="Kalaitzis J.A."/>
            <person name="Vuong D."/>
            <person name="Rutledge P.J."/>
            <person name="Turner P."/>
            <person name="Pitt J.I."/>
            <person name="Lacey E."/>
            <person name="Chooi Y.H."/>
            <person name="Piggott A.M."/>
        </authorList>
    </citation>
    <scope>NUCLEOTIDE SEQUENCE</scope>
    <source>
        <strain evidence="10">MST-FP2251</strain>
    </source>
</reference>
<evidence type="ECO:0000256" key="5">
    <source>
        <dbReference type="ARBA" id="ARBA00022792"/>
    </source>
</evidence>
<dbReference type="Proteomes" id="UP001194746">
    <property type="component" value="Unassembled WGS sequence"/>
</dbReference>
<comment type="similarity">
    <text evidence="2">Belongs to the complex I NDUFA5 subunit family.</text>
</comment>
<keyword evidence="6" id="KW-0249">Electron transport</keyword>
<evidence type="ECO:0000256" key="2">
    <source>
        <dbReference type="ARBA" id="ARBA00010261"/>
    </source>
</evidence>
<dbReference type="Pfam" id="PF04716">
    <property type="entry name" value="ETC_C1_NDUFA5"/>
    <property type="match status" value="1"/>
</dbReference>
<dbReference type="EMBL" id="VCAU01000006">
    <property type="protein sequence ID" value="KAF9893899.1"/>
    <property type="molecule type" value="Genomic_DNA"/>
</dbReference>
<organism evidence="10 11">
    <name type="scientific">Aspergillus nanangensis</name>
    <dbReference type="NCBI Taxonomy" id="2582783"/>
    <lineage>
        <taxon>Eukaryota</taxon>
        <taxon>Fungi</taxon>
        <taxon>Dikarya</taxon>
        <taxon>Ascomycota</taxon>
        <taxon>Pezizomycotina</taxon>
        <taxon>Eurotiomycetes</taxon>
        <taxon>Eurotiomycetidae</taxon>
        <taxon>Eurotiales</taxon>
        <taxon>Aspergillaceae</taxon>
        <taxon>Aspergillus</taxon>
        <taxon>Aspergillus subgen. Circumdati</taxon>
    </lineage>
</organism>
<keyword evidence="7" id="KW-0496">Mitochondrion</keyword>
<evidence type="ECO:0000256" key="8">
    <source>
        <dbReference type="ARBA" id="ARBA00023136"/>
    </source>
</evidence>
<sequence length="241" mass="27129">MRSTLRLLANVKPARYLEPFAPTGLTGLVTHPSPRSTLIYLYTSTLQKLSAFPESSAYRQSTEALTRHRLQIVESTKPPGFEAWLERAKKTVAAEPERFASLLRSDGTYAAAQRDDNSDEPRGEEWDGESIESSTEGPARTPEQEAQWEKTIADSTVAQSKDSDFYTESMKWENEPALEATQISDIENQIGAGLIEEVIQVAEGEFKLVDEMYKSKVWEELEEKPRPGQWSYFERPTSGSS</sequence>
<keyword evidence="5" id="KW-0999">Mitochondrion inner membrane</keyword>